<sequence length="514" mass="59587">MPTSRQNRGRSDPPDITFSAIAEVQFAENDITDSRKLQHLHPNTRKWLQDHLQKKAIVDDSTDLMIPPPRDREAPLLIVRLPTRRQRKRMEALAAQQDEERKVIEAEFWEDHAATLRITRQQVADLKEVAYVECADVKRYIEQAKKEGIRSPNEAPDSNADGSRPSSDLAQSHSLDSLAEQGFTQEQARSIQNQILKEQTQRVSVYSDKHMDFDLTSKARIERHIAEGWRPEHNAIINTLQKKNEWLKSKIPQWQSDEFLVSYFHEILDAGLSSDNALELRKKLSTSDRRLADYLVDDEAAIASFLQQREEERKDALENKDKNTKRLLKQMKIRHRQSTGQVKGSNTKSTGKRGSLSLEEVDSLSQGLEDGSLGDAWPEERFIWERNKNRHDYNSAENSHEQGTKSKVFENWWNKSHEIHTNKDTMIALPLPPCGVCFTKVCRDSAKSSLNLCEHTLRTWYQRSDNYGEALKLDMRRFHPDRFHKCVEHVREDIVKEATVFFQMLGLLVAREEE</sequence>
<keyword evidence="3" id="KW-1185">Reference proteome</keyword>
<proteinExistence type="predicted"/>
<name>A0A9P4NER0_9PEZI</name>
<dbReference type="OrthoDB" id="3890168at2759"/>
<feature type="compositionally biased region" description="Polar residues" evidence="1">
    <location>
        <begin position="160"/>
        <end position="172"/>
    </location>
</feature>
<evidence type="ECO:0000313" key="3">
    <source>
        <dbReference type="Proteomes" id="UP000800235"/>
    </source>
</evidence>
<accession>A0A9P4NER0</accession>
<evidence type="ECO:0000256" key="1">
    <source>
        <dbReference type="SAM" id="MobiDB-lite"/>
    </source>
</evidence>
<dbReference type="Proteomes" id="UP000800235">
    <property type="component" value="Unassembled WGS sequence"/>
</dbReference>
<protein>
    <submittedName>
        <fullName evidence="2">Uncharacterized protein</fullName>
    </submittedName>
</protein>
<dbReference type="AlphaFoldDB" id="A0A9P4NER0"/>
<feature type="compositionally biased region" description="Polar residues" evidence="1">
    <location>
        <begin position="338"/>
        <end position="349"/>
    </location>
</feature>
<evidence type="ECO:0000313" key="2">
    <source>
        <dbReference type="EMBL" id="KAF2418226.1"/>
    </source>
</evidence>
<dbReference type="EMBL" id="MU007131">
    <property type="protein sequence ID" value="KAF2418226.1"/>
    <property type="molecule type" value="Genomic_DNA"/>
</dbReference>
<comment type="caution">
    <text evidence="2">The sequence shown here is derived from an EMBL/GenBank/DDBJ whole genome shotgun (WGS) entry which is preliminary data.</text>
</comment>
<organism evidence="2 3">
    <name type="scientific">Tothia fuscella</name>
    <dbReference type="NCBI Taxonomy" id="1048955"/>
    <lineage>
        <taxon>Eukaryota</taxon>
        <taxon>Fungi</taxon>
        <taxon>Dikarya</taxon>
        <taxon>Ascomycota</taxon>
        <taxon>Pezizomycotina</taxon>
        <taxon>Dothideomycetes</taxon>
        <taxon>Pleosporomycetidae</taxon>
        <taxon>Venturiales</taxon>
        <taxon>Cylindrosympodiaceae</taxon>
        <taxon>Tothia</taxon>
    </lineage>
</organism>
<feature type="region of interest" description="Disordered" evidence="1">
    <location>
        <begin position="147"/>
        <end position="172"/>
    </location>
</feature>
<reference evidence="2" key="1">
    <citation type="journal article" date="2020" name="Stud. Mycol.">
        <title>101 Dothideomycetes genomes: a test case for predicting lifestyles and emergence of pathogens.</title>
        <authorList>
            <person name="Haridas S."/>
            <person name="Albert R."/>
            <person name="Binder M."/>
            <person name="Bloem J."/>
            <person name="Labutti K."/>
            <person name="Salamov A."/>
            <person name="Andreopoulos B."/>
            <person name="Baker S."/>
            <person name="Barry K."/>
            <person name="Bills G."/>
            <person name="Bluhm B."/>
            <person name="Cannon C."/>
            <person name="Castanera R."/>
            <person name="Culley D."/>
            <person name="Daum C."/>
            <person name="Ezra D."/>
            <person name="Gonzalez J."/>
            <person name="Henrissat B."/>
            <person name="Kuo A."/>
            <person name="Liang C."/>
            <person name="Lipzen A."/>
            <person name="Lutzoni F."/>
            <person name="Magnuson J."/>
            <person name="Mondo S."/>
            <person name="Nolan M."/>
            <person name="Ohm R."/>
            <person name="Pangilinan J."/>
            <person name="Park H.-J."/>
            <person name="Ramirez L."/>
            <person name="Alfaro M."/>
            <person name="Sun H."/>
            <person name="Tritt A."/>
            <person name="Yoshinaga Y."/>
            <person name="Zwiers L.-H."/>
            <person name="Turgeon B."/>
            <person name="Goodwin S."/>
            <person name="Spatafora J."/>
            <person name="Crous P."/>
            <person name="Grigoriev I."/>
        </authorList>
    </citation>
    <scope>NUCLEOTIDE SEQUENCE</scope>
    <source>
        <strain evidence="2">CBS 130266</strain>
    </source>
</reference>
<feature type="region of interest" description="Disordered" evidence="1">
    <location>
        <begin position="332"/>
        <end position="360"/>
    </location>
</feature>
<gene>
    <name evidence="2" type="ORF">EJ08DRAFT_683934</name>
</gene>